<dbReference type="FunFam" id="3.30.70.330:FF:000024">
    <property type="entry name" value="Heterogeneous nuclear ribonucleoprotein q isoform"/>
    <property type="match status" value="1"/>
</dbReference>
<dbReference type="GO" id="GO:0005681">
    <property type="term" value="C:spliceosomal complex"/>
    <property type="evidence" value="ECO:0007669"/>
    <property type="project" value="UniProtKB-KW"/>
</dbReference>
<dbReference type="CDD" id="cd12483">
    <property type="entry name" value="RRM1_hnRNPQ"/>
    <property type="match status" value="1"/>
</dbReference>
<name>A0A8C8D0Y7_ONCTS</name>
<feature type="domain" description="RRM" evidence="18">
    <location>
        <begin position="175"/>
        <end position="254"/>
    </location>
</feature>
<dbReference type="Proteomes" id="UP000694402">
    <property type="component" value="Unassembled WGS sequence"/>
</dbReference>
<dbReference type="InterPro" id="IPR041337">
    <property type="entry name" value="hnRNP_Q_AcD"/>
</dbReference>
<gene>
    <name evidence="19" type="primary">LOC112250021</name>
</gene>
<evidence type="ECO:0000256" key="13">
    <source>
        <dbReference type="ARBA" id="ARBA00022990"/>
    </source>
</evidence>
<dbReference type="Ensembl" id="ENSOTST00005021812.2">
    <property type="protein sequence ID" value="ENSOTSP00005020065.2"/>
    <property type="gene ID" value="ENSOTSG00005009733.2"/>
</dbReference>
<keyword evidence="20" id="KW-1185">Reference proteome</keyword>
<keyword evidence="15" id="KW-0539">Nucleus</keyword>
<protein>
    <recommendedName>
        <fullName evidence="18">RRM domain-containing protein</fullName>
    </recommendedName>
</protein>
<keyword evidence="11" id="KW-0492">Microsome</keyword>
<dbReference type="FunFam" id="3.30.70.330:FF:000023">
    <property type="entry name" value="Heterogeneous nuclear ribonucleoprotein q isoform"/>
    <property type="match status" value="1"/>
</dbReference>
<keyword evidence="7" id="KW-0747">Spliceosome</keyword>
<evidence type="ECO:0000259" key="18">
    <source>
        <dbReference type="PROSITE" id="PS50102"/>
    </source>
</evidence>
<evidence type="ECO:0000256" key="6">
    <source>
        <dbReference type="ARBA" id="ARBA00022664"/>
    </source>
</evidence>
<sequence length="553" mass="61292">MLLMSGDMVTDQVNGNGTEEPMDTTTVDTTAAEVKHSDHFQTLLDAGLPQKIAEKLDAIYVAGLVAHSDLDERAIEALKEFNEEGALQVLLQFKESDLSHVQNKSAFLCGVMKTYRQREKQGTKVSDSTKGPDEAKIKALLDRTSYTLDVTTGQRKYGGPPPESVYSGSQPTIGTEIFVGKIPRDLFEDELVPLFEKAGPIWDLRLMMDPLSGLNRGYAFVTFCTKEAASEAVNLCNNHEIRPGKHIGVCISVANNRLFVGSIPKSKTKEQMVEEFAKVTEGLNDVILYHQPDDKKKNRGFCFLEYEDHKTAAQARRRLMSGKVKVWGNVVTVEWADPIEEPDSEVMAKVKVLFVRNLANSVTEEILEKSFGKFGRLERVKKLKDYAFIHFDERDSAVKALAEMNGKDLEGEHIDIVFAKPPDQKRKEQVFPNVEEVEVVVGEGMLTPPTIMAMRITTIIMVMTTTITVMDTRTPTTAMMTIRLPLEEEGAEVPGGHHQPEAEAVQVLSGAEVASHRVAVQDQAEEVYEVPEEVCSREAAAGYVVQGVAAVEM</sequence>
<dbReference type="GO" id="GO:0005737">
    <property type="term" value="C:cytoplasm"/>
    <property type="evidence" value="ECO:0007669"/>
    <property type="project" value="UniProtKB-SubCell"/>
</dbReference>
<dbReference type="Gene3D" id="3.30.70.330">
    <property type="match status" value="3"/>
</dbReference>
<dbReference type="InterPro" id="IPR006535">
    <property type="entry name" value="HnRNP_R/Q_splicing_fac"/>
</dbReference>
<evidence type="ECO:0000256" key="8">
    <source>
        <dbReference type="ARBA" id="ARBA00022737"/>
    </source>
</evidence>
<evidence type="ECO:0000256" key="16">
    <source>
        <dbReference type="ARBA" id="ARBA00023274"/>
    </source>
</evidence>
<dbReference type="NCBIfam" id="TIGR01648">
    <property type="entry name" value="hnRNP-R-Q"/>
    <property type="match status" value="1"/>
</dbReference>
<evidence type="ECO:0000256" key="2">
    <source>
        <dbReference type="ARBA" id="ARBA00004496"/>
    </source>
</evidence>
<dbReference type="SMART" id="SM00360">
    <property type="entry name" value="RRM"/>
    <property type="match status" value="3"/>
</dbReference>
<feature type="domain" description="RRM" evidence="18">
    <location>
        <begin position="256"/>
        <end position="338"/>
    </location>
</feature>
<keyword evidence="8" id="KW-0677">Repeat</keyword>
<evidence type="ECO:0000256" key="12">
    <source>
        <dbReference type="ARBA" id="ARBA00022884"/>
    </source>
</evidence>
<evidence type="ECO:0000256" key="5">
    <source>
        <dbReference type="ARBA" id="ARBA00022499"/>
    </source>
</evidence>
<evidence type="ECO:0000256" key="1">
    <source>
        <dbReference type="ARBA" id="ARBA00004144"/>
    </source>
</evidence>
<keyword evidence="5" id="KW-1017">Isopeptide bond</keyword>
<dbReference type="CDD" id="cd12495">
    <property type="entry name" value="RRM3_hnRNPQ"/>
    <property type="match status" value="1"/>
</dbReference>
<keyword evidence="4" id="KW-0963">Cytoplasm</keyword>
<dbReference type="GO" id="GO:0003723">
    <property type="term" value="F:RNA binding"/>
    <property type="evidence" value="ECO:0007669"/>
    <property type="project" value="UniProtKB-UniRule"/>
</dbReference>
<dbReference type="GeneTree" id="ENSGT00940000153511"/>
<dbReference type="InterPro" id="IPR012677">
    <property type="entry name" value="Nucleotide-bd_a/b_plait_sf"/>
</dbReference>
<reference evidence="19" key="1">
    <citation type="submission" date="2025-08" db="UniProtKB">
        <authorList>
            <consortium name="Ensembl"/>
        </authorList>
    </citation>
    <scope>IDENTIFICATION</scope>
</reference>
<evidence type="ECO:0000256" key="4">
    <source>
        <dbReference type="ARBA" id="ARBA00022490"/>
    </source>
</evidence>
<evidence type="ECO:0000256" key="3">
    <source>
        <dbReference type="ARBA" id="ARBA00004642"/>
    </source>
</evidence>
<keyword evidence="10" id="KW-0832">Ubl conjugation</keyword>
<evidence type="ECO:0000256" key="7">
    <source>
        <dbReference type="ARBA" id="ARBA00022728"/>
    </source>
</evidence>
<evidence type="ECO:0000256" key="10">
    <source>
        <dbReference type="ARBA" id="ARBA00022843"/>
    </source>
</evidence>
<dbReference type="GO" id="GO:0006397">
    <property type="term" value="P:mRNA processing"/>
    <property type="evidence" value="ECO:0007669"/>
    <property type="project" value="UniProtKB-KW"/>
</dbReference>
<dbReference type="SUPFAM" id="SSF54928">
    <property type="entry name" value="RNA-binding domain, RBD"/>
    <property type="match status" value="3"/>
</dbReference>
<feature type="domain" description="RRM" evidence="18">
    <location>
        <begin position="351"/>
        <end position="421"/>
    </location>
</feature>
<dbReference type="PANTHER" id="PTHR21245">
    <property type="entry name" value="HETEROGENEOUS NUCLEAR RIBONUCLEOPROTEIN"/>
    <property type="match status" value="1"/>
</dbReference>
<comment type="subcellular location">
    <subcellularLocation>
        <location evidence="2">Cytoplasm</location>
    </subcellularLocation>
    <subcellularLocation>
        <location evidence="1">Microsome</location>
    </subcellularLocation>
    <subcellularLocation>
        <location evidence="3">Nucleus</location>
        <location evidence="3">Nucleoplasm</location>
    </subcellularLocation>
</comment>
<dbReference type="CDD" id="cd21066">
    <property type="entry name" value="NURR_hnRNPQ"/>
    <property type="match status" value="1"/>
</dbReference>
<evidence type="ECO:0000313" key="19">
    <source>
        <dbReference type="Ensembl" id="ENSOTSP00005020065.2"/>
    </source>
</evidence>
<dbReference type="PROSITE" id="PS50102">
    <property type="entry name" value="RRM"/>
    <property type="match status" value="3"/>
</dbReference>
<accession>A0A8C8D0Y7</accession>
<evidence type="ECO:0000256" key="14">
    <source>
        <dbReference type="ARBA" id="ARBA00023187"/>
    </source>
</evidence>
<evidence type="ECO:0000256" key="15">
    <source>
        <dbReference type="ARBA" id="ARBA00023242"/>
    </source>
</evidence>
<evidence type="ECO:0000256" key="11">
    <source>
        <dbReference type="ARBA" id="ARBA00022848"/>
    </source>
</evidence>
<dbReference type="GO" id="GO:0008380">
    <property type="term" value="P:RNA splicing"/>
    <property type="evidence" value="ECO:0007669"/>
    <property type="project" value="UniProtKB-KW"/>
</dbReference>
<organism evidence="19 20">
    <name type="scientific">Oncorhynchus tshawytscha</name>
    <name type="common">Chinook salmon</name>
    <name type="synonym">Salmo tshawytscha</name>
    <dbReference type="NCBI Taxonomy" id="74940"/>
    <lineage>
        <taxon>Eukaryota</taxon>
        <taxon>Metazoa</taxon>
        <taxon>Chordata</taxon>
        <taxon>Craniata</taxon>
        <taxon>Vertebrata</taxon>
        <taxon>Euteleostomi</taxon>
        <taxon>Actinopterygii</taxon>
        <taxon>Neopterygii</taxon>
        <taxon>Teleostei</taxon>
        <taxon>Protacanthopterygii</taxon>
        <taxon>Salmoniformes</taxon>
        <taxon>Salmonidae</taxon>
        <taxon>Salmoninae</taxon>
        <taxon>Oncorhynchus</taxon>
    </lineage>
</organism>
<keyword evidence="14" id="KW-0508">mRNA splicing</keyword>
<dbReference type="InterPro" id="IPR034544">
    <property type="entry name" value="hnRNPQ_RRM1"/>
</dbReference>
<keyword evidence="6" id="KW-0507">mRNA processing</keyword>
<proteinExistence type="predicted"/>
<keyword evidence="12 17" id="KW-0694">RNA-binding</keyword>
<dbReference type="Pfam" id="PF00076">
    <property type="entry name" value="RRM_1"/>
    <property type="match status" value="3"/>
</dbReference>
<evidence type="ECO:0000256" key="9">
    <source>
        <dbReference type="ARBA" id="ARBA00022824"/>
    </source>
</evidence>
<evidence type="ECO:0000313" key="20">
    <source>
        <dbReference type="Proteomes" id="UP000694402"/>
    </source>
</evidence>
<reference evidence="19" key="2">
    <citation type="submission" date="2025-09" db="UniProtKB">
        <authorList>
            <consortium name="Ensembl"/>
        </authorList>
    </citation>
    <scope>IDENTIFICATION</scope>
</reference>
<keyword evidence="9" id="KW-0256">Endoplasmic reticulum</keyword>
<dbReference type="InterPro" id="IPR000504">
    <property type="entry name" value="RRM_dom"/>
</dbReference>
<dbReference type="Pfam" id="PF18360">
    <property type="entry name" value="hnRNP_Q_AcD"/>
    <property type="match status" value="1"/>
</dbReference>
<evidence type="ECO:0000256" key="17">
    <source>
        <dbReference type="PROSITE-ProRule" id="PRU00176"/>
    </source>
</evidence>
<dbReference type="AlphaFoldDB" id="A0A8C8D0Y7"/>
<keyword evidence="16" id="KW-0687">Ribonucleoprotein</keyword>
<keyword evidence="13" id="KW-0007">Acetylation</keyword>
<dbReference type="FunFam" id="3.30.70.330:FF:000027">
    <property type="entry name" value="Heterogeneous nuclear ribonucleoprotein q isoform"/>
    <property type="match status" value="1"/>
</dbReference>
<dbReference type="InterPro" id="IPR035979">
    <property type="entry name" value="RBD_domain_sf"/>
</dbReference>
<dbReference type="GO" id="GO:0005654">
    <property type="term" value="C:nucleoplasm"/>
    <property type="evidence" value="ECO:0007669"/>
    <property type="project" value="UniProtKB-SubCell"/>
</dbReference>